<evidence type="ECO:0000313" key="5">
    <source>
        <dbReference type="EMBL" id="AYA99248.1"/>
    </source>
</evidence>
<dbReference type="Gene3D" id="3.90.1510.10">
    <property type="entry name" value="Glycerate kinase, domain 2"/>
    <property type="match status" value="1"/>
</dbReference>
<evidence type="ECO:0000256" key="3">
    <source>
        <dbReference type="ARBA" id="ARBA00022777"/>
    </source>
</evidence>
<dbReference type="Gene3D" id="3.40.50.10350">
    <property type="entry name" value="Glycerate kinase, domain 1"/>
    <property type="match status" value="1"/>
</dbReference>
<dbReference type="OrthoDB" id="9774290at2"/>
<comment type="similarity">
    <text evidence="1 4">Belongs to the glycerate kinase type-1 family.</text>
</comment>
<dbReference type="PANTHER" id="PTHR21599:SF0">
    <property type="entry name" value="GLYCERATE KINASE"/>
    <property type="match status" value="1"/>
</dbReference>
<organism evidence="5 6">
    <name type="scientific">Lachnoanaerobaculum umeaense</name>
    <dbReference type="NCBI Taxonomy" id="617123"/>
    <lineage>
        <taxon>Bacteria</taxon>
        <taxon>Bacillati</taxon>
        <taxon>Bacillota</taxon>
        <taxon>Clostridia</taxon>
        <taxon>Lachnospirales</taxon>
        <taxon>Lachnospiraceae</taxon>
        <taxon>Lachnoanaerobaculum</taxon>
    </lineage>
</organism>
<evidence type="ECO:0000313" key="6">
    <source>
        <dbReference type="Proteomes" id="UP000265562"/>
    </source>
</evidence>
<gene>
    <name evidence="5" type="ORF">D4A81_04435</name>
</gene>
<dbReference type="EC" id="2.7.1.-" evidence="5"/>
<dbReference type="GO" id="GO:0031388">
    <property type="term" value="P:organic acid phosphorylation"/>
    <property type="evidence" value="ECO:0007669"/>
    <property type="project" value="UniProtKB-UniRule"/>
</dbReference>
<dbReference type="NCBIfam" id="TIGR00045">
    <property type="entry name" value="glycerate kinase"/>
    <property type="match status" value="1"/>
</dbReference>
<dbReference type="GO" id="GO:0008887">
    <property type="term" value="F:glycerate kinase activity"/>
    <property type="evidence" value="ECO:0007669"/>
    <property type="project" value="UniProtKB-UniRule"/>
</dbReference>
<name>A0A385PYK8_9FIRM</name>
<dbReference type="Pfam" id="PF02595">
    <property type="entry name" value="Gly_kinase"/>
    <property type="match status" value="1"/>
</dbReference>
<protein>
    <submittedName>
        <fullName evidence="5">Glycerate kinase</fullName>
        <ecNumber evidence="5">2.7.1.-</ecNumber>
    </submittedName>
</protein>
<evidence type="ECO:0000256" key="1">
    <source>
        <dbReference type="ARBA" id="ARBA00006284"/>
    </source>
</evidence>
<dbReference type="RefSeq" id="WP_111525686.1">
    <property type="nucleotide sequence ID" value="NZ_CP032364.1"/>
</dbReference>
<dbReference type="InterPro" id="IPR036129">
    <property type="entry name" value="Glycerate_kinase_sf"/>
</dbReference>
<dbReference type="AlphaFoldDB" id="A0A385PYK8"/>
<dbReference type="InterPro" id="IPR004381">
    <property type="entry name" value="Glycerate_kinase"/>
</dbReference>
<dbReference type="KEGG" id="lua:D4A81_04435"/>
<dbReference type="InterPro" id="IPR018193">
    <property type="entry name" value="Glyc_kinase_flavodox-like_fold"/>
</dbReference>
<evidence type="ECO:0000256" key="4">
    <source>
        <dbReference type="PIRNR" id="PIRNR006078"/>
    </source>
</evidence>
<accession>A0A385PYK8</accession>
<dbReference type="SUPFAM" id="SSF110738">
    <property type="entry name" value="Glycerate kinase I"/>
    <property type="match status" value="1"/>
</dbReference>
<keyword evidence="6" id="KW-1185">Reference proteome</keyword>
<keyword evidence="3 4" id="KW-0418">Kinase</keyword>
<dbReference type="PIRSF" id="PIRSF006078">
    <property type="entry name" value="GlxK"/>
    <property type="match status" value="1"/>
</dbReference>
<dbReference type="InterPro" id="IPR018197">
    <property type="entry name" value="Glycerate_kinase_RE-like"/>
</dbReference>
<dbReference type="PANTHER" id="PTHR21599">
    <property type="entry name" value="GLYCERATE KINASE"/>
    <property type="match status" value="1"/>
</dbReference>
<evidence type="ECO:0000256" key="2">
    <source>
        <dbReference type="ARBA" id="ARBA00022679"/>
    </source>
</evidence>
<sequence>MKVVVAIDSFKGSMSSLEAGEAIAKGVKKAHKDAIVEIRPLADGGEGTVEALSIGMGGKLVNVEVTGPAGKSVNAVYGIVESSKTAIIEMSQAAGITLVSGDEKNPLYTTTFGVGEMIKDAIRKGCRHFIVGIGGSATNDCGIGMLQALGYEFLDKDGKQVGFGASGVRDIVSIKDENVIKELAECNFRVACDVNNPLCGDLGCSAIYGPQKGATKEMVADMDAWLLRYSKLVKEKYPNADSENPGTGAAGGLGYAFQNFTKSKMESGIQIVLDETRLEEYVKDADVVVTGEGRLDRQTAMGKAPIGVANIAKKYNKKVIAFSGSVTEDAFVCNEHGIDAFFPILRRIVTLEEAMKSDIAKRNLMDTTEQVFRLL</sequence>
<dbReference type="EMBL" id="CP032364">
    <property type="protein sequence ID" value="AYA99248.1"/>
    <property type="molecule type" value="Genomic_DNA"/>
</dbReference>
<dbReference type="Proteomes" id="UP000265562">
    <property type="component" value="Chromosome"/>
</dbReference>
<proteinExistence type="inferred from homology"/>
<keyword evidence="2 4" id="KW-0808">Transferase</keyword>
<reference evidence="5 6" key="1">
    <citation type="submission" date="2018-09" db="EMBL/GenBank/DDBJ databases">
        <title>Genome sequencing of Lachnoanaerobaculum umeaense DSM 23576.</title>
        <authorList>
            <person name="Kook J.-K."/>
            <person name="Park S.-N."/>
            <person name="Lim Y.K."/>
        </authorList>
    </citation>
    <scope>NUCLEOTIDE SEQUENCE [LARGE SCALE GENOMIC DNA]</scope>
    <source>
        <strain evidence="6">DSM 23576 \ CCUG 58757</strain>
    </source>
</reference>